<dbReference type="AlphaFoldDB" id="A0A075GVN6"/>
<reference evidence="1" key="1">
    <citation type="journal article" date="2014" name="Genome Biol. Evol.">
        <title>Pangenome evidence for extensive interdomain horizontal transfer affecting lineage core and shell genes in uncultured planktonic thaumarchaeota and euryarchaeota.</title>
        <authorList>
            <person name="Deschamps P."/>
            <person name="Zivanovic Y."/>
            <person name="Moreira D."/>
            <person name="Rodriguez-Valera F."/>
            <person name="Lopez-Garcia P."/>
        </authorList>
    </citation>
    <scope>NUCLEOTIDE SEQUENCE</scope>
</reference>
<proteinExistence type="predicted"/>
<accession>A0A075GVN6</accession>
<name>A0A075GVN6_9EURY</name>
<evidence type="ECO:0000313" key="1">
    <source>
        <dbReference type="EMBL" id="AIF05883.1"/>
    </source>
</evidence>
<organism evidence="1">
    <name type="scientific">uncultured marine group II/III euryarchaeote KM3_188_A01</name>
    <dbReference type="NCBI Taxonomy" id="1457953"/>
    <lineage>
        <taxon>Archaea</taxon>
        <taxon>Methanobacteriati</taxon>
        <taxon>Methanobacteriota</taxon>
        <taxon>environmental samples</taxon>
    </lineage>
</organism>
<dbReference type="InterPro" id="IPR009000">
    <property type="entry name" value="Transl_B-barrel_sf"/>
</dbReference>
<dbReference type="SUPFAM" id="SSF50447">
    <property type="entry name" value="Translation proteins"/>
    <property type="match status" value="1"/>
</dbReference>
<dbReference type="Gene3D" id="2.40.30.10">
    <property type="entry name" value="Translation factors"/>
    <property type="match status" value="1"/>
</dbReference>
<sequence>MAQTEVGRVDKYFRKVGVAALELSEAIAVGDKLHFSGATTDFEIKLESMQIDHEVVESAAAGADVGIAVPERVRRRDTVYRVSD</sequence>
<dbReference type="EMBL" id="KF900752">
    <property type="protein sequence ID" value="AIF05883.1"/>
    <property type="molecule type" value="Genomic_DNA"/>
</dbReference>
<protein>
    <submittedName>
        <fullName evidence="1">Collagenase-related protein</fullName>
    </submittedName>
</protein>